<dbReference type="InterPro" id="IPR009003">
    <property type="entry name" value="Peptidase_S1_PA"/>
</dbReference>
<accession>A0AAJ7BWL7</accession>
<organism evidence="5 6">
    <name type="scientific">Cephus cinctus</name>
    <name type="common">Wheat stem sawfly</name>
    <dbReference type="NCBI Taxonomy" id="211228"/>
    <lineage>
        <taxon>Eukaryota</taxon>
        <taxon>Metazoa</taxon>
        <taxon>Ecdysozoa</taxon>
        <taxon>Arthropoda</taxon>
        <taxon>Hexapoda</taxon>
        <taxon>Insecta</taxon>
        <taxon>Pterygota</taxon>
        <taxon>Neoptera</taxon>
        <taxon>Endopterygota</taxon>
        <taxon>Hymenoptera</taxon>
        <taxon>Cephoidea</taxon>
        <taxon>Cephidae</taxon>
        <taxon>Cephus</taxon>
    </lineage>
</organism>
<gene>
    <name evidence="6" type="primary">LOC107267795</name>
</gene>
<evidence type="ECO:0000313" key="6">
    <source>
        <dbReference type="RefSeq" id="XP_015595395.1"/>
    </source>
</evidence>
<protein>
    <submittedName>
        <fullName evidence="6">Tonin-like</fullName>
    </submittedName>
</protein>
<keyword evidence="3" id="KW-0732">Signal</keyword>
<dbReference type="GO" id="GO:0006508">
    <property type="term" value="P:proteolysis"/>
    <property type="evidence" value="ECO:0007669"/>
    <property type="project" value="InterPro"/>
</dbReference>
<dbReference type="SUPFAM" id="SSF50494">
    <property type="entry name" value="Trypsin-like serine proteases"/>
    <property type="match status" value="1"/>
</dbReference>
<dbReference type="Pfam" id="PF00089">
    <property type="entry name" value="Trypsin"/>
    <property type="match status" value="1"/>
</dbReference>
<sequence length="439" mass="49808">MSKYIACLLVLLSVSKLSMATILRGTRMKEGQFPWLVQFQTITPCGGVLLAPDWVLTAAECVQYKRNSITLYAAGLNSTDSSQTVSVKATYIFPEYKAYANHPDYGNNVALIKLVQAFDICNENVRLLDIAPLTLDDNYKSCMIFGWQSYIALNDKILAKPVYYSQVFLNSWKLCAYMLRGNASYNNVFCSMVEIKDDMKACAGNPGSPVVCENQFQRMVLVGIATFSNFSLSCDDFPIYLGVNAFRSWMYNVIFNERKSDEGEAELKHSVCDYRKYIGGIFMDHNLQNHTDLVNLDGQPLLLRNISVSKVPEIELKLEPPLPDNYLNDYPRIPVEYGARETMSMGNIAKERDDSLSQYQEIGIKNVFQKTNNITRIVTKSLYDISEHESATSELELAFLIPFEYEEYEKSLGSLNLPFVAQNPILYVMFVLELTLYNS</sequence>
<reference evidence="6" key="1">
    <citation type="submission" date="2025-08" db="UniProtKB">
        <authorList>
            <consortium name="RefSeq"/>
        </authorList>
    </citation>
    <scope>IDENTIFICATION</scope>
</reference>
<dbReference type="SMART" id="SM00020">
    <property type="entry name" value="Tryp_SPc"/>
    <property type="match status" value="1"/>
</dbReference>
<evidence type="ECO:0000256" key="1">
    <source>
        <dbReference type="ARBA" id="ARBA00023157"/>
    </source>
</evidence>
<feature type="signal peptide" evidence="3">
    <location>
        <begin position="1"/>
        <end position="20"/>
    </location>
</feature>
<feature type="chain" id="PRO_5042527780" evidence="3">
    <location>
        <begin position="21"/>
        <end position="439"/>
    </location>
</feature>
<evidence type="ECO:0000256" key="3">
    <source>
        <dbReference type="SAM" id="SignalP"/>
    </source>
</evidence>
<evidence type="ECO:0000313" key="5">
    <source>
        <dbReference type="Proteomes" id="UP000694920"/>
    </source>
</evidence>
<dbReference type="Proteomes" id="UP000694920">
    <property type="component" value="Unplaced"/>
</dbReference>
<dbReference type="InterPro" id="IPR001314">
    <property type="entry name" value="Peptidase_S1A"/>
</dbReference>
<dbReference type="Gene3D" id="2.40.10.10">
    <property type="entry name" value="Trypsin-like serine proteases"/>
    <property type="match status" value="1"/>
</dbReference>
<dbReference type="PANTHER" id="PTHR24256">
    <property type="entry name" value="TRYPTASE-RELATED"/>
    <property type="match status" value="1"/>
</dbReference>
<evidence type="ECO:0000256" key="2">
    <source>
        <dbReference type="ARBA" id="ARBA00024195"/>
    </source>
</evidence>
<dbReference type="KEGG" id="ccin:107267795"/>
<dbReference type="AlphaFoldDB" id="A0AAJ7BWL7"/>
<keyword evidence="1" id="KW-1015">Disulfide bond</keyword>
<dbReference type="RefSeq" id="XP_015595395.1">
    <property type="nucleotide sequence ID" value="XM_015739909.2"/>
</dbReference>
<feature type="domain" description="Peptidase S1" evidence="4">
    <location>
        <begin position="22"/>
        <end position="255"/>
    </location>
</feature>
<name>A0AAJ7BWL7_CEPCN</name>
<dbReference type="GO" id="GO:0004252">
    <property type="term" value="F:serine-type endopeptidase activity"/>
    <property type="evidence" value="ECO:0007669"/>
    <property type="project" value="InterPro"/>
</dbReference>
<evidence type="ECO:0000259" key="4">
    <source>
        <dbReference type="PROSITE" id="PS50240"/>
    </source>
</evidence>
<dbReference type="InterPro" id="IPR051487">
    <property type="entry name" value="Ser/Thr_Proteases_Immune/Dev"/>
</dbReference>
<dbReference type="InterPro" id="IPR043504">
    <property type="entry name" value="Peptidase_S1_PA_chymotrypsin"/>
</dbReference>
<dbReference type="PRINTS" id="PR00722">
    <property type="entry name" value="CHYMOTRYPSIN"/>
</dbReference>
<comment type="similarity">
    <text evidence="2">Belongs to the peptidase S1 family. CLIP subfamily.</text>
</comment>
<keyword evidence="5" id="KW-1185">Reference proteome</keyword>
<proteinExistence type="inferred from homology"/>
<dbReference type="PROSITE" id="PS50240">
    <property type="entry name" value="TRYPSIN_DOM"/>
    <property type="match status" value="1"/>
</dbReference>
<dbReference type="InterPro" id="IPR001254">
    <property type="entry name" value="Trypsin_dom"/>
</dbReference>
<dbReference type="GeneID" id="107267795"/>